<proteinExistence type="predicted"/>
<name>A0A6C1U7C2_WOLPI</name>
<reference evidence="1" key="1">
    <citation type="submission" date="2019-07" db="EMBL/GenBank/DDBJ databases">
        <title>Genome assemblies of Wolbachia strains wAlbA and wAlbB in wild caught Aedes albopictus specimens.</title>
        <authorList>
            <person name="Kulkarni A."/>
            <person name="Yu W."/>
            <person name="Xue R.-D."/>
            <person name="Ma Y."/>
            <person name="Xu J."/>
        </authorList>
    </citation>
    <scope>NUCLEOTIDE SEQUENCE</scope>
    <source>
        <strain evidence="1">HN2016</strain>
    </source>
</reference>
<dbReference type="EMBL" id="NWVJ02000018">
    <property type="protein sequence ID" value="TVS99038.1"/>
    <property type="molecule type" value="Genomic_DNA"/>
</dbReference>
<gene>
    <name evidence="1" type="ORF">COM42_000515</name>
</gene>
<dbReference type="Gene3D" id="3.30.450.20">
    <property type="entry name" value="PAS domain"/>
    <property type="match status" value="1"/>
</dbReference>
<protein>
    <submittedName>
        <fullName evidence="1">Uncharacterized protein</fullName>
    </submittedName>
</protein>
<evidence type="ECO:0000313" key="1">
    <source>
        <dbReference type="EMBL" id="TVS99038.1"/>
    </source>
</evidence>
<comment type="caution">
    <text evidence="1">The sequence shown here is derived from an EMBL/GenBank/DDBJ whole genome shotgun (WGS) entry which is preliminary data.</text>
</comment>
<dbReference type="AlphaFoldDB" id="A0A6C1U7C2"/>
<sequence>MDDFITARRKDDAVVSVCQDNKKKNVLILGLNQTARNLLKYEEGNLLNKPLINILSARAADDMKNYLEYTENGHDLLDVLPKVIDFSLTDAKGEDIKTKVKVFRTTQFASNKINYELLIRDISLSHKLGIFRDEYLMGKKYKNHNLFDIPNNESTILELYVILNFAFQHQINAAIGVIGLNSSCSEINDALKVIIEHFYKNCRSDDFLGYIDENKVLFILINCDAKNTSKIISRIYSTINKQLLKRKLPSISIIYGNIIQKRAAKSTSGTF</sequence>
<dbReference type="Proteomes" id="UP000218080">
    <property type="component" value="Unassembled WGS sequence"/>
</dbReference>
<accession>A0A6C1U7C2</accession>
<organism evidence="1">
    <name type="scientific">Wolbachia pipientis</name>
    <dbReference type="NCBI Taxonomy" id="955"/>
    <lineage>
        <taxon>Bacteria</taxon>
        <taxon>Pseudomonadati</taxon>
        <taxon>Pseudomonadota</taxon>
        <taxon>Alphaproteobacteria</taxon>
        <taxon>Rickettsiales</taxon>
        <taxon>Anaplasmataceae</taxon>
        <taxon>Wolbachieae</taxon>
        <taxon>Wolbachia</taxon>
    </lineage>
</organism>